<dbReference type="PANTHER" id="PTHR34980">
    <property type="entry name" value="INNER MEMBRANE PROTEIN-RELATED-RELATED"/>
    <property type="match status" value="1"/>
</dbReference>
<feature type="transmembrane region" description="Helical" evidence="1">
    <location>
        <begin position="62"/>
        <end position="85"/>
    </location>
</feature>
<feature type="transmembrane region" description="Helical" evidence="1">
    <location>
        <begin position="23"/>
        <end position="50"/>
    </location>
</feature>
<reference evidence="2 3" key="1">
    <citation type="submission" date="2018-10" db="EMBL/GenBank/DDBJ databases">
        <title>Genomic Encyclopedia of Type Strains, Phase IV (KMG-IV): sequencing the most valuable type-strain genomes for metagenomic binning, comparative biology and taxonomic classification.</title>
        <authorList>
            <person name="Goeker M."/>
        </authorList>
    </citation>
    <scope>NUCLEOTIDE SEQUENCE [LARGE SCALE GENOMIC DNA]</scope>
    <source>
        <strain evidence="2 3">DSM 4734</strain>
    </source>
</reference>
<sequence length="171" mass="17997">MSIFQPVSYHLKNLTRFEGRDSLAVFLPWGMVGVQVWGFAMILAIAPVILEVAGIVTGLFGGQAWIVSTVLVLLVILGQIALMGASITRRLHDSGRSLAWAVPPAVLLTLVGSLMPHQFAQLPASGAAPDGFYALMGLILIYLLSVLPLIGLLGANGSGEPNRYGPPPAGK</sequence>
<dbReference type="Proteomes" id="UP000273675">
    <property type="component" value="Unassembled WGS sequence"/>
</dbReference>
<feature type="transmembrane region" description="Helical" evidence="1">
    <location>
        <begin position="131"/>
        <end position="153"/>
    </location>
</feature>
<keyword evidence="1" id="KW-0472">Membrane</keyword>
<dbReference type="EMBL" id="RBIM01000006">
    <property type="protein sequence ID" value="RKQ95692.1"/>
    <property type="molecule type" value="Genomic_DNA"/>
</dbReference>
<protein>
    <submittedName>
        <fullName evidence="2">Uncharacterized membrane protein YhaH (DUF805 family)</fullName>
    </submittedName>
</protein>
<accession>A0A495D2C9</accession>
<proteinExistence type="predicted"/>
<dbReference type="GO" id="GO:0005886">
    <property type="term" value="C:plasma membrane"/>
    <property type="evidence" value="ECO:0007669"/>
    <property type="project" value="TreeGrafter"/>
</dbReference>
<dbReference type="AlphaFoldDB" id="A0A495D2C9"/>
<gene>
    <name evidence="2" type="ORF">C7435_2799</name>
</gene>
<evidence type="ECO:0000313" key="2">
    <source>
        <dbReference type="EMBL" id="RKQ95692.1"/>
    </source>
</evidence>
<dbReference type="Pfam" id="PF05656">
    <property type="entry name" value="DUF805"/>
    <property type="match status" value="1"/>
</dbReference>
<evidence type="ECO:0000256" key="1">
    <source>
        <dbReference type="SAM" id="Phobius"/>
    </source>
</evidence>
<evidence type="ECO:0000313" key="3">
    <source>
        <dbReference type="Proteomes" id="UP000273675"/>
    </source>
</evidence>
<comment type="caution">
    <text evidence="2">The sequence shown here is derived from an EMBL/GenBank/DDBJ whole genome shotgun (WGS) entry which is preliminary data.</text>
</comment>
<name>A0A495D2C9_9PROT</name>
<keyword evidence="1" id="KW-1133">Transmembrane helix</keyword>
<dbReference type="InterPro" id="IPR008523">
    <property type="entry name" value="DUF805"/>
</dbReference>
<organism evidence="2 3">
    <name type="scientific">Maricaulis maris</name>
    <dbReference type="NCBI Taxonomy" id="74318"/>
    <lineage>
        <taxon>Bacteria</taxon>
        <taxon>Pseudomonadati</taxon>
        <taxon>Pseudomonadota</taxon>
        <taxon>Alphaproteobacteria</taxon>
        <taxon>Maricaulales</taxon>
        <taxon>Maricaulaceae</taxon>
        <taxon>Maricaulis</taxon>
    </lineage>
</organism>
<dbReference type="OrthoDB" id="7187019at2"/>
<keyword evidence="1" id="KW-0812">Transmembrane</keyword>
<dbReference type="RefSeq" id="WP_121212152.1">
    <property type="nucleotide sequence ID" value="NZ_RBIM01000006.1"/>
</dbReference>
<feature type="transmembrane region" description="Helical" evidence="1">
    <location>
        <begin position="97"/>
        <end position="119"/>
    </location>
</feature>
<dbReference type="PANTHER" id="PTHR34980:SF3">
    <property type="entry name" value="BLR8105 PROTEIN"/>
    <property type="match status" value="1"/>
</dbReference>